<sequence>MTADVTTPRTTPTWTARSLRGLRYWLHRHRRTWRGALVMAVFNPLVFLFAIGAGLGHIVDTTGGLPGGQPYLHFFAPGLLAAAAMQAAFVDSGGAVRLAAMPGGAYRAAMNTPLRPSEIFLGHLLYVGVLSACNATFFVAVMAALGVTGSPWAPAMVPVGVLTGLAFAAPMAAFSIIVPNPENISQVYRFVMLPLYMFSGTFFPVDTLPAAVRPVAQLLPLWHAVTLCRSLNEGTATLLGAAGHVAYLLVLCAAGLIAGRITYRRVLHP</sequence>
<dbReference type="PANTHER" id="PTHR43229:SF2">
    <property type="entry name" value="NODULATION PROTEIN J"/>
    <property type="match status" value="1"/>
</dbReference>
<dbReference type="RefSeq" id="WP_052387436.1">
    <property type="nucleotide sequence ID" value="NZ_CP073767.1"/>
</dbReference>
<dbReference type="AlphaFoldDB" id="A0A9Q9MRW6"/>
<proteinExistence type="inferred from homology"/>
<evidence type="ECO:0000313" key="9">
    <source>
        <dbReference type="Proteomes" id="UP001058003"/>
    </source>
</evidence>
<keyword evidence="6" id="KW-0813">Transport</keyword>
<keyword evidence="4 6" id="KW-0472">Membrane</keyword>
<keyword evidence="6" id="KW-1003">Cell membrane</keyword>
<accession>A0A9Q9MRW6</accession>
<evidence type="ECO:0000256" key="4">
    <source>
        <dbReference type="ARBA" id="ARBA00023136"/>
    </source>
</evidence>
<evidence type="ECO:0000256" key="1">
    <source>
        <dbReference type="ARBA" id="ARBA00004141"/>
    </source>
</evidence>
<comment type="subcellular location">
    <subcellularLocation>
        <location evidence="6">Cell membrane</location>
        <topology evidence="6">Multi-pass membrane protein</topology>
    </subcellularLocation>
    <subcellularLocation>
        <location evidence="1">Membrane</location>
        <topology evidence="1">Multi-pass membrane protein</topology>
    </subcellularLocation>
</comment>
<dbReference type="EMBL" id="CP073767">
    <property type="protein sequence ID" value="UWZ58917.1"/>
    <property type="molecule type" value="Genomic_DNA"/>
</dbReference>
<evidence type="ECO:0000256" key="6">
    <source>
        <dbReference type="RuleBase" id="RU361157"/>
    </source>
</evidence>
<dbReference type="InterPro" id="IPR047817">
    <property type="entry name" value="ABC2_TM_bact-type"/>
</dbReference>
<dbReference type="GO" id="GO:0046677">
    <property type="term" value="P:response to antibiotic"/>
    <property type="evidence" value="ECO:0007669"/>
    <property type="project" value="UniProtKB-KW"/>
</dbReference>
<feature type="transmembrane region" description="Helical" evidence="6">
    <location>
        <begin position="124"/>
        <end position="145"/>
    </location>
</feature>
<feature type="transmembrane region" description="Helical" evidence="6">
    <location>
        <begin position="36"/>
        <end position="59"/>
    </location>
</feature>
<evidence type="ECO:0000259" key="7">
    <source>
        <dbReference type="PROSITE" id="PS51012"/>
    </source>
</evidence>
<reference evidence="8" key="1">
    <citation type="submission" date="2021-04" db="EMBL/GenBank/DDBJ databases">
        <title>Dactylosporangium aurantiacum NRRL B-8018 full assembly.</title>
        <authorList>
            <person name="Hartkoorn R.C."/>
            <person name="Beaudoing E."/>
            <person name="Hot D."/>
        </authorList>
    </citation>
    <scope>NUCLEOTIDE SEQUENCE</scope>
    <source>
        <strain evidence="8">NRRL B-8018</strain>
    </source>
</reference>
<dbReference type="PIRSF" id="PIRSF006648">
    <property type="entry name" value="DrrB"/>
    <property type="match status" value="1"/>
</dbReference>
<evidence type="ECO:0000256" key="2">
    <source>
        <dbReference type="ARBA" id="ARBA00022692"/>
    </source>
</evidence>
<dbReference type="Pfam" id="PF01061">
    <property type="entry name" value="ABC2_membrane"/>
    <property type="match status" value="1"/>
</dbReference>
<evidence type="ECO:0000256" key="5">
    <source>
        <dbReference type="ARBA" id="ARBA00023251"/>
    </source>
</evidence>
<dbReference type="GO" id="GO:0140359">
    <property type="term" value="F:ABC-type transporter activity"/>
    <property type="evidence" value="ECO:0007669"/>
    <property type="project" value="InterPro"/>
</dbReference>
<dbReference type="InterPro" id="IPR013525">
    <property type="entry name" value="ABC2_TM"/>
</dbReference>
<evidence type="ECO:0000256" key="3">
    <source>
        <dbReference type="ARBA" id="ARBA00022989"/>
    </source>
</evidence>
<keyword evidence="5" id="KW-0046">Antibiotic resistance</keyword>
<feature type="transmembrane region" description="Helical" evidence="6">
    <location>
        <begin position="71"/>
        <end position="90"/>
    </location>
</feature>
<dbReference type="PANTHER" id="PTHR43229">
    <property type="entry name" value="NODULATION PROTEIN J"/>
    <property type="match status" value="1"/>
</dbReference>
<feature type="transmembrane region" description="Helical" evidence="6">
    <location>
        <begin position="190"/>
        <end position="212"/>
    </location>
</feature>
<dbReference type="PROSITE" id="PS51012">
    <property type="entry name" value="ABC_TM2"/>
    <property type="match status" value="1"/>
</dbReference>
<name>A0A9Q9MRW6_9ACTN</name>
<dbReference type="InterPro" id="IPR000412">
    <property type="entry name" value="ABC_2_transport"/>
</dbReference>
<protein>
    <recommendedName>
        <fullName evidence="6">Transport permease protein</fullName>
    </recommendedName>
</protein>
<evidence type="ECO:0000313" key="8">
    <source>
        <dbReference type="EMBL" id="UWZ58917.1"/>
    </source>
</evidence>
<dbReference type="KEGG" id="daur:Daura_23765"/>
<dbReference type="OrthoDB" id="9778589at2"/>
<keyword evidence="9" id="KW-1185">Reference proteome</keyword>
<comment type="similarity">
    <text evidence="6">Belongs to the ABC-2 integral membrane protein family.</text>
</comment>
<feature type="transmembrane region" description="Helical" evidence="6">
    <location>
        <begin position="245"/>
        <end position="263"/>
    </location>
</feature>
<feature type="transmembrane region" description="Helical" evidence="6">
    <location>
        <begin position="157"/>
        <end position="178"/>
    </location>
</feature>
<dbReference type="InterPro" id="IPR051784">
    <property type="entry name" value="Nod_factor_ABC_transporter"/>
</dbReference>
<gene>
    <name evidence="8" type="ORF">Daura_23765</name>
</gene>
<keyword evidence="3 6" id="KW-1133">Transmembrane helix</keyword>
<dbReference type="Proteomes" id="UP001058003">
    <property type="component" value="Chromosome"/>
</dbReference>
<dbReference type="GO" id="GO:0043190">
    <property type="term" value="C:ATP-binding cassette (ABC) transporter complex"/>
    <property type="evidence" value="ECO:0007669"/>
    <property type="project" value="InterPro"/>
</dbReference>
<keyword evidence="2 6" id="KW-0812">Transmembrane</keyword>
<feature type="domain" description="ABC transmembrane type-2" evidence="7">
    <location>
        <begin position="35"/>
        <end position="266"/>
    </location>
</feature>
<organism evidence="8 9">
    <name type="scientific">Dactylosporangium aurantiacum</name>
    <dbReference type="NCBI Taxonomy" id="35754"/>
    <lineage>
        <taxon>Bacteria</taxon>
        <taxon>Bacillati</taxon>
        <taxon>Actinomycetota</taxon>
        <taxon>Actinomycetes</taxon>
        <taxon>Micromonosporales</taxon>
        <taxon>Micromonosporaceae</taxon>
        <taxon>Dactylosporangium</taxon>
    </lineage>
</organism>